<feature type="transmembrane region" description="Helical" evidence="1">
    <location>
        <begin position="6"/>
        <end position="25"/>
    </location>
</feature>
<reference evidence="2 3" key="1">
    <citation type="submission" date="2013-01" db="EMBL/GenBank/DDBJ databases">
        <title>The Genome Sequence of Clostridium innocuum 2959.</title>
        <authorList>
            <consortium name="The Broad Institute Genome Sequencing Platform"/>
            <person name="Earl A."/>
            <person name="Ward D."/>
            <person name="Feldgarden M."/>
            <person name="Gevers D."/>
            <person name="Courvalin P."/>
            <person name="Lambert T."/>
            <person name="Walker B."/>
            <person name="Young S.K."/>
            <person name="Zeng Q."/>
            <person name="Gargeya S."/>
            <person name="Fitzgerald M."/>
            <person name="Haas B."/>
            <person name="Abouelleil A."/>
            <person name="Alvarado L."/>
            <person name="Arachchi H.M."/>
            <person name="Berlin A.M."/>
            <person name="Chapman S.B."/>
            <person name="Dewar J."/>
            <person name="Goldberg J."/>
            <person name="Griggs A."/>
            <person name="Gujja S."/>
            <person name="Hansen M."/>
            <person name="Howarth C."/>
            <person name="Imamovic A."/>
            <person name="Larimer J."/>
            <person name="McCowan C."/>
            <person name="Murphy C."/>
            <person name="Neiman D."/>
            <person name="Pearson M."/>
            <person name="Priest M."/>
            <person name="Roberts A."/>
            <person name="Saif S."/>
            <person name="Shea T."/>
            <person name="Sisk P."/>
            <person name="Sykes S."/>
            <person name="Wortman J."/>
            <person name="Nusbaum C."/>
            <person name="Birren B."/>
        </authorList>
    </citation>
    <scope>NUCLEOTIDE SEQUENCE [LARGE SCALE GENOMIC DNA]</scope>
    <source>
        <strain evidence="2 3">2959</strain>
    </source>
</reference>
<keyword evidence="1" id="KW-0472">Membrane</keyword>
<evidence type="ECO:0000313" key="3">
    <source>
        <dbReference type="Proteomes" id="UP000013051"/>
    </source>
</evidence>
<dbReference type="AlphaFoldDB" id="N9WS80"/>
<evidence type="ECO:0000313" key="2">
    <source>
        <dbReference type="EMBL" id="ENY86453.1"/>
    </source>
</evidence>
<keyword evidence="1" id="KW-0812">Transmembrane</keyword>
<sequence length="234" mass="26224">MIHKILSTFGLGILGIDPITAVYLLSMGLRNEKKTKVTLFFLSFAGFSIFVGVGLAMILGVAAIDFIKSVTPSDDSPLWAVLEFAISIFILIWISKKLFIDKKQTENQTKETVSGNVLKHIITGFVFAISSFTDPTFYAVVLISGETDNIFISILLLTIWFLVSQCLAVIVYIANQCNLLNKLVHWVDKFKNRNLKGVKNVFYIILIVIAILLIVDTGFYLFYGKVQFTRDYTG</sequence>
<keyword evidence="3" id="KW-1185">Reference proteome</keyword>
<dbReference type="EMBL" id="AGYV01000004">
    <property type="protein sequence ID" value="ENY86453.1"/>
    <property type="molecule type" value="Genomic_DNA"/>
</dbReference>
<evidence type="ECO:0000256" key="1">
    <source>
        <dbReference type="SAM" id="Phobius"/>
    </source>
</evidence>
<proteinExistence type="predicted"/>
<dbReference type="Proteomes" id="UP000013051">
    <property type="component" value="Unassembled WGS sequence"/>
</dbReference>
<protein>
    <submittedName>
        <fullName evidence="2">Uncharacterized protein</fullName>
    </submittedName>
</protein>
<feature type="transmembrane region" description="Helical" evidence="1">
    <location>
        <begin position="76"/>
        <end position="94"/>
    </location>
</feature>
<keyword evidence="1" id="KW-1133">Transmembrane helix</keyword>
<comment type="caution">
    <text evidence="2">The sequence shown here is derived from an EMBL/GenBank/DDBJ whole genome shotgun (WGS) entry which is preliminary data.</text>
</comment>
<dbReference type="HOGENOM" id="CLU_1208259_0_0_9"/>
<gene>
    <name evidence="2" type="ORF">HMPREF1094_02246</name>
</gene>
<feature type="transmembrane region" description="Helical" evidence="1">
    <location>
        <begin position="150"/>
        <end position="174"/>
    </location>
</feature>
<feature type="transmembrane region" description="Helical" evidence="1">
    <location>
        <begin position="201"/>
        <end position="223"/>
    </location>
</feature>
<dbReference type="RefSeq" id="WP_002607921.1">
    <property type="nucleotide sequence ID" value="NZ_KB850944.1"/>
</dbReference>
<dbReference type="PATRIC" id="fig|999413.4.peg.2362"/>
<feature type="transmembrane region" description="Helical" evidence="1">
    <location>
        <begin position="121"/>
        <end position="144"/>
    </location>
</feature>
<accession>N9WS80</accession>
<name>N9WS80_CLOIN</name>
<feature type="transmembrane region" description="Helical" evidence="1">
    <location>
        <begin position="37"/>
        <end position="64"/>
    </location>
</feature>
<organism evidence="2 3">
    <name type="scientific">[Clostridium] innocuum 2959</name>
    <dbReference type="NCBI Taxonomy" id="999413"/>
    <lineage>
        <taxon>Bacteria</taxon>
        <taxon>Bacillati</taxon>
        <taxon>Bacillota</taxon>
        <taxon>Clostridia</taxon>
        <taxon>Eubacteriales</taxon>
        <taxon>Clostridiaceae</taxon>
        <taxon>Clostridium</taxon>
    </lineage>
</organism>